<dbReference type="InterPro" id="IPR012902">
    <property type="entry name" value="N_methyl_site"/>
</dbReference>
<dbReference type="PROSITE" id="PS00409">
    <property type="entry name" value="PROKAR_NTER_METHYL"/>
    <property type="match status" value="1"/>
</dbReference>
<sequence length="150" mass="16404">MTGFTLVELIMVLILVGILLLFVIPRFFDRGTFDARAIGDEVQSMVRYAQKLAVARNGKIYICTTPNGISLGADDSCAQSVLLPSSKSATLSRSDLLISPAKIFYFDGLGKPFNKGDTESSTFVKTRFDLTTGGTTQSFFVEQETGYVHQ</sequence>
<dbReference type="NCBIfam" id="TIGR02532">
    <property type="entry name" value="IV_pilin_GFxxxE"/>
    <property type="match status" value="1"/>
</dbReference>
<dbReference type="AlphaFoldDB" id="A0A8J3ATW1"/>
<dbReference type="Proteomes" id="UP000627205">
    <property type="component" value="Unassembled WGS sequence"/>
</dbReference>
<reference evidence="2" key="1">
    <citation type="journal article" date="2014" name="Int. J. Syst. Evol. Microbiol.">
        <title>Complete genome sequence of Corynebacterium casei LMG S-19264T (=DSM 44701T), isolated from a smear-ripened cheese.</title>
        <authorList>
            <consortium name="US DOE Joint Genome Institute (JGI-PGF)"/>
            <person name="Walter F."/>
            <person name="Albersmeier A."/>
            <person name="Kalinowski J."/>
            <person name="Ruckert C."/>
        </authorList>
    </citation>
    <scope>NUCLEOTIDE SEQUENCE</scope>
    <source>
        <strain evidence="2">CCM 7664</strain>
    </source>
</reference>
<evidence type="ECO:0008006" key="4">
    <source>
        <dbReference type="Google" id="ProtNLM"/>
    </source>
</evidence>
<keyword evidence="1" id="KW-1133">Transmembrane helix</keyword>
<evidence type="ECO:0000313" key="2">
    <source>
        <dbReference type="EMBL" id="GGI53095.1"/>
    </source>
</evidence>
<dbReference type="SUPFAM" id="SSF54523">
    <property type="entry name" value="Pili subunits"/>
    <property type="match status" value="1"/>
</dbReference>
<dbReference type="EMBL" id="BMDP01000001">
    <property type="protein sequence ID" value="GGI53095.1"/>
    <property type="molecule type" value="Genomic_DNA"/>
</dbReference>
<dbReference type="RefSeq" id="WP_188419182.1">
    <property type="nucleotide sequence ID" value="NZ_BMDP01000001.1"/>
</dbReference>
<gene>
    <name evidence="2" type="ORF">GCM10011430_02690</name>
</gene>
<evidence type="ECO:0000256" key="1">
    <source>
        <dbReference type="SAM" id="Phobius"/>
    </source>
</evidence>
<evidence type="ECO:0000313" key="3">
    <source>
        <dbReference type="Proteomes" id="UP000627205"/>
    </source>
</evidence>
<reference evidence="2" key="2">
    <citation type="submission" date="2020-09" db="EMBL/GenBank/DDBJ databases">
        <authorList>
            <person name="Sun Q."/>
            <person name="Sedlacek I."/>
        </authorList>
    </citation>
    <scope>NUCLEOTIDE SEQUENCE</scope>
    <source>
        <strain evidence="2">CCM 7664</strain>
    </source>
</reference>
<accession>A0A8J3ATW1</accession>
<organism evidence="2 3">
    <name type="scientific">Oxalicibacterium solurbis</name>
    <dbReference type="NCBI Taxonomy" id="69280"/>
    <lineage>
        <taxon>Bacteria</taxon>
        <taxon>Pseudomonadati</taxon>
        <taxon>Pseudomonadota</taxon>
        <taxon>Betaproteobacteria</taxon>
        <taxon>Burkholderiales</taxon>
        <taxon>Oxalobacteraceae</taxon>
        <taxon>Oxalicibacterium</taxon>
    </lineage>
</organism>
<keyword evidence="1" id="KW-0812">Transmembrane</keyword>
<keyword evidence="3" id="KW-1185">Reference proteome</keyword>
<name>A0A8J3ATW1_9BURK</name>
<feature type="transmembrane region" description="Helical" evidence="1">
    <location>
        <begin position="6"/>
        <end position="28"/>
    </location>
</feature>
<dbReference type="Gene3D" id="3.30.700.10">
    <property type="entry name" value="Glycoprotein, Type 4 Pilin"/>
    <property type="match status" value="1"/>
</dbReference>
<keyword evidence="1" id="KW-0472">Membrane</keyword>
<comment type="caution">
    <text evidence="2">The sequence shown here is derived from an EMBL/GenBank/DDBJ whole genome shotgun (WGS) entry which is preliminary data.</text>
</comment>
<protein>
    <recommendedName>
        <fullName evidence="4">Prepilin-type N-terminal cleavage/methylation domain-containing protein</fullName>
    </recommendedName>
</protein>
<dbReference type="InterPro" id="IPR045584">
    <property type="entry name" value="Pilin-like"/>
</dbReference>
<proteinExistence type="predicted"/>